<dbReference type="KEGG" id="ovi:T265_03841"/>
<evidence type="ECO:0000313" key="2">
    <source>
        <dbReference type="Proteomes" id="UP000054324"/>
    </source>
</evidence>
<proteinExistence type="predicted"/>
<dbReference type="CTD" id="20318028"/>
<dbReference type="OrthoDB" id="6159137at2759"/>
<keyword evidence="2" id="KW-1185">Reference proteome</keyword>
<sequence>MPHEGSTRAGILPGCPSLDRERRDAEVGFETRRFRTITFIIDSMTLVFNTGASLPYNHDFFEGLTVKKRVKDGDRVILTVSGWRHYNIWLPTDVSGVLVVSFCPECLSECLDVFSNKSWLYGSETSVLNTDVMLSMMMMMMMMVKHTQHMCQPTQLLVLNTYFNGGTRRTTENTLSNCRVTDTPTLTLTSYCSGTTIVEHLKTPQFRRRNRPSLTVIQRNIPHCSSIHTSIEMQR</sequence>
<dbReference type="GeneID" id="20318028"/>
<dbReference type="AlphaFoldDB" id="A0A074ZQY7"/>
<reference evidence="1 2" key="1">
    <citation type="submission" date="2013-11" db="EMBL/GenBank/DDBJ databases">
        <title>Opisthorchis viverrini - life in the bile duct.</title>
        <authorList>
            <person name="Young N.D."/>
            <person name="Nagarajan N."/>
            <person name="Lin S.J."/>
            <person name="Korhonen P.K."/>
            <person name="Jex A.R."/>
            <person name="Hall R.S."/>
            <person name="Safavi-Hemami H."/>
            <person name="Kaewkong W."/>
            <person name="Bertrand D."/>
            <person name="Gao S."/>
            <person name="Seet Q."/>
            <person name="Wongkham S."/>
            <person name="Teh B.T."/>
            <person name="Wongkham C."/>
            <person name="Intapan P.M."/>
            <person name="Maleewong W."/>
            <person name="Yang X."/>
            <person name="Hu M."/>
            <person name="Wang Z."/>
            <person name="Hofmann A."/>
            <person name="Sternberg P.W."/>
            <person name="Tan P."/>
            <person name="Wang J."/>
            <person name="Gasser R.B."/>
        </authorList>
    </citation>
    <scope>NUCLEOTIDE SEQUENCE [LARGE SCALE GENOMIC DNA]</scope>
</reference>
<dbReference type="Proteomes" id="UP000054324">
    <property type="component" value="Unassembled WGS sequence"/>
</dbReference>
<evidence type="ECO:0000313" key="1">
    <source>
        <dbReference type="EMBL" id="KER29541.1"/>
    </source>
</evidence>
<name>A0A074ZQY7_OPIVI</name>
<gene>
    <name evidence="1" type="ORF">T265_03841</name>
</gene>
<dbReference type="RefSeq" id="XP_009166686.1">
    <property type="nucleotide sequence ID" value="XM_009168422.1"/>
</dbReference>
<organism evidence="1 2">
    <name type="scientific">Opisthorchis viverrini</name>
    <name type="common">Southeast Asian liver fluke</name>
    <dbReference type="NCBI Taxonomy" id="6198"/>
    <lineage>
        <taxon>Eukaryota</taxon>
        <taxon>Metazoa</taxon>
        <taxon>Spiralia</taxon>
        <taxon>Lophotrochozoa</taxon>
        <taxon>Platyhelminthes</taxon>
        <taxon>Trematoda</taxon>
        <taxon>Digenea</taxon>
        <taxon>Opisthorchiida</taxon>
        <taxon>Opisthorchiata</taxon>
        <taxon>Opisthorchiidae</taxon>
        <taxon>Opisthorchis</taxon>
    </lineage>
</organism>
<protein>
    <submittedName>
        <fullName evidence="1">Uncharacterized protein</fullName>
    </submittedName>
</protein>
<dbReference type="EMBL" id="KL596676">
    <property type="protein sequence ID" value="KER29541.1"/>
    <property type="molecule type" value="Genomic_DNA"/>
</dbReference>
<accession>A0A074ZQY7</accession>